<dbReference type="Gene3D" id="3.30.420.10">
    <property type="entry name" value="Ribonuclease H-like superfamily/Ribonuclease H"/>
    <property type="match status" value="1"/>
</dbReference>
<keyword evidence="5" id="KW-1185">Reference proteome</keyword>
<dbReference type="Pfam" id="PF02171">
    <property type="entry name" value="Piwi"/>
    <property type="match status" value="1"/>
</dbReference>
<name>A0AAE3M2E6_9BACT</name>
<dbReference type="InterPro" id="IPR003165">
    <property type="entry name" value="Piwi"/>
</dbReference>
<dbReference type="SMART" id="SM00950">
    <property type="entry name" value="Piwi"/>
    <property type="match status" value="1"/>
</dbReference>
<protein>
    <recommendedName>
        <fullName evidence="2">Protein argonaute</fullName>
    </recommendedName>
</protein>
<accession>A0AAE3M2E6</accession>
<dbReference type="Proteomes" id="UP001209229">
    <property type="component" value="Unassembled WGS sequence"/>
</dbReference>
<organism evidence="4 5">
    <name type="scientific">Plebeiibacterium sediminum</name>
    <dbReference type="NCBI Taxonomy" id="2992112"/>
    <lineage>
        <taxon>Bacteria</taxon>
        <taxon>Pseudomonadati</taxon>
        <taxon>Bacteroidota</taxon>
        <taxon>Bacteroidia</taxon>
        <taxon>Marinilabiliales</taxon>
        <taxon>Marinilabiliaceae</taxon>
        <taxon>Plebeiibacterium</taxon>
    </lineage>
</organism>
<dbReference type="InterPro" id="IPR012337">
    <property type="entry name" value="RNaseH-like_sf"/>
</dbReference>
<dbReference type="GO" id="GO:0003676">
    <property type="term" value="F:nucleic acid binding"/>
    <property type="evidence" value="ECO:0007669"/>
    <property type="project" value="InterPro"/>
</dbReference>
<comment type="caution">
    <text evidence="4">The sequence shown here is derived from an EMBL/GenBank/DDBJ whole genome shotgun (WGS) entry which is preliminary data.</text>
</comment>
<evidence type="ECO:0000259" key="3">
    <source>
        <dbReference type="PROSITE" id="PS50822"/>
    </source>
</evidence>
<evidence type="ECO:0000256" key="2">
    <source>
        <dbReference type="ARBA" id="ARBA00035032"/>
    </source>
</evidence>
<dbReference type="SUPFAM" id="SSF53098">
    <property type="entry name" value="Ribonuclease H-like"/>
    <property type="match status" value="1"/>
</dbReference>
<dbReference type="EMBL" id="JAPDPJ010000004">
    <property type="protein sequence ID" value="MCW3785500.1"/>
    <property type="molecule type" value="Genomic_DNA"/>
</dbReference>
<sequence>MQEQALILNILNFNHAQKPISCSFFKEQQSGFSCLSLHEAPIELKEQTQNNSELNHLYTNFTISDNADFHAEIDLTRSVRFAKHYYSHLIRQYFKDKVDIVNPNFINDIQVWIHEVDKSTELYKAYRVFGIRVQMANITNKPELVIYHNGISRILNNSINDLWEFSKETFSRVLYKGELYHMDDLPEEAEYNHQEVYPIVNKDLETHYKISNSTNPFANRYKDLLPRLNNFILKYFDNDEFKQLINLKSTDLIDVPNRCIHSTRLESNFIQLGLENKVQVFTPKENLKEHGPYKLPENTNVKFIVIYHKDDKDHANQLFMYMKKLYKKPNGQMMTDLYGTSLYDYIRIGFDLDKEHSIAFEDKSNPYEAVHNFIDNTDIDIEKHQYVAIYISPYNKDEEDTEKKKIYYKVKETLLKHHITSQAIYRERIFEKKFKSYYYANIAAAILAKVGGIPWRLDSPVKNELVVGVGAFKSQEFGIQYIGSAFSFSNNGEFQEFSCTSKSDSFLLGAKIKIYIQEYLKKNTNIERLVIHFYKAMSKEEIKPIKDALFNLGYKDIPIYIININKTTSKDYIAFDTSFDGLIPYSGTILDIGRNQYLLFNNTRYRNAGADDIESYHFPIKLGFQCTKSELLNDKLAIKDMIDQIYQFSRMYWKSVKQQNLPVTVKYPEMVAKMYPYFESEDIPEFGKTNMWFL</sequence>
<dbReference type="RefSeq" id="WP_301189071.1">
    <property type="nucleotide sequence ID" value="NZ_JAPDPJ010000004.1"/>
</dbReference>
<dbReference type="InterPro" id="IPR036397">
    <property type="entry name" value="RNaseH_sf"/>
</dbReference>
<evidence type="ECO:0000256" key="1">
    <source>
        <dbReference type="ARBA" id="ARBA00035012"/>
    </source>
</evidence>
<comment type="similarity">
    <text evidence="1">Belongs to the argonaute family. Long pAgo subfamily.</text>
</comment>
<reference evidence="4" key="1">
    <citation type="submission" date="2022-10" db="EMBL/GenBank/DDBJ databases">
        <authorList>
            <person name="Yu W.X."/>
        </authorList>
    </citation>
    <scope>NUCLEOTIDE SEQUENCE</scope>
    <source>
        <strain evidence="4">AAT</strain>
    </source>
</reference>
<dbReference type="AlphaFoldDB" id="A0AAE3M2E6"/>
<proteinExistence type="inferred from homology"/>
<dbReference type="PROSITE" id="PS50822">
    <property type="entry name" value="PIWI"/>
    <property type="match status" value="1"/>
</dbReference>
<feature type="domain" description="Piwi" evidence="3">
    <location>
        <begin position="386"/>
        <end position="680"/>
    </location>
</feature>
<evidence type="ECO:0000313" key="4">
    <source>
        <dbReference type="EMBL" id="MCW3785500.1"/>
    </source>
</evidence>
<dbReference type="Gene3D" id="3.40.50.2300">
    <property type="match status" value="1"/>
</dbReference>
<evidence type="ECO:0000313" key="5">
    <source>
        <dbReference type="Proteomes" id="UP001209229"/>
    </source>
</evidence>
<gene>
    <name evidence="4" type="ORF">OM075_03420</name>
</gene>